<proteinExistence type="predicted"/>
<comment type="caution">
    <text evidence="1">The sequence shown here is derived from an EMBL/GenBank/DDBJ whole genome shotgun (WGS) entry which is preliminary data.</text>
</comment>
<dbReference type="AlphaFoldDB" id="A0A7W7ZVC7"/>
<dbReference type="EMBL" id="JACHIO010000038">
    <property type="protein sequence ID" value="MBB5066849.1"/>
    <property type="molecule type" value="Genomic_DNA"/>
</dbReference>
<dbReference type="Proteomes" id="UP000584867">
    <property type="component" value="Unassembled WGS sequence"/>
</dbReference>
<evidence type="ECO:0000313" key="1">
    <source>
        <dbReference type="EMBL" id="MBB5066849.1"/>
    </source>
</evidence>
<organism evidence="1 2">
    <name type="scientific">Granulicella mallensis</name>
    <dbReference type="NCBI Taxonomy" id="940614"/>
    <lineage>
        <taxon>Bacteria</taxon>
        <taxon>Pseudomonadati</taxon>
        <taxon>Acidobacteriota</taxon>
        <taxon>Terriglobia</taxon>
        <taxon>Terriglobales</taxon>
        <taxon>Acidobacteriaceae</taxon>
        <taxon>Granulicella</taxon>
    </lineage>
</organism>
<evidence type="ECO:0000313" key="2">
    <source>
        <dbReference type="Proteomes" id="UP000584867"/>
    </source>
</evidence>
<name>A0A7W7ZVC7_9BACT</name>
<reference evidence="1 2" key="1">
    <citation type="submission" date="2020-08" db="EMBL/GenBank/DDBJ databases">
        <title>Genomic Encyclopedia of Type Strains, Phase IV (KMG-V): Genome sequencing to study the core and pangenomes of soil and plant-associated prokaryotes.</title>
        <authorList>
            <person name="Whitman W."/>
        </authorList>
    </citation>
    <scope>NUCLEOTIDE SEQUENCE [LARGE SCALE GENOMIC DNA]</scope>
    <source>
        <strain evidence="1 2">X5P3</strain>
    </source>
</reference>
<accession>A0A7W7ZVC7</accession>
<gene>
    <name evidence="1" type="ORF">HDF15_005235</name>
</gene>
<sequence length="132" mass="15068">MRKFLVALAICFCCFSARGQKTRFGQELPYAKPGVAYPIKVHVSGLHYRTEYTGSGLNDDVTYVDAILDGKKVELQTRQYIPFKPYHLTLGDHQARLLKDPNKTNDTPLFRVYELLLPDNTIWRCTVTGISE</sequence>
<protein>
    <submittedName>
        <fullName evidence="1">Uncharacterized protein</fullName>
    </submittedName>
</protein>
<dbReference type="RefSeq" id="WP_184261121.1">
    <property type="nucleotide sequence ID" value="NZ_JACHIO010000038.1"/>
</dbReference>